<evidence type="ECO:0000313" key="10">
    <source>
        <dbReference type="RefSeq" id="XP_002731947.1"/>
    </source>
</evidence>
<feature type="transmembrane region" description="Helical" evidence="7">
    <location>
        <begin position="264"/>
        <end position="283"/>
    </location>
</feature>
<reference evidence="10" key="1">
    <citation type="submission" date="2025-08" db="UniProtKB">
        <authorList>
            <consortium name="RefSeq"/>
        </authorList>
    </citation>
    <scope>IDENTIFICATION</scope>
    <source>
        <tissue evidence="10">Testes</tissue>
    </source>
</reference>
<feature type="transmembrane region" description="Helical" evidence="7">
    <location>
        <begin position="483"/>
        <end position="509"/>
    </location>
</feature>
<dbReference type="InterPro" id="IPR051697">
    <property type="entry name" value="Patched_domain-protein"/>
</dbReference>
<keyword evidence="3 7" id="KW-0812">Transmembrane</keyword>
<feature type="transmembrane region" description="Helical" evidence="7">
    <location>
        <begin position="721"/>
        <end position="741"/>
    </location>
</feature>
<sequence length="999" mass="112418">MAFDFFERRLKVALCRYGRVVGNYPIPFIVLPLMLTFSLAVGGFYFTGNNDIEYLFTPTDGPAKKDRDLLDSLFPMNYSGEFLANRQNDFGRYASVIIYTKKQSENILAVDSLREIFEFHDHVTETKTSIGREEYSYRQLCAKWKTQCVDPNPVLKIYNYTTQNVNFINISYPIMAGPGNISYFIGGSLGGVQFYGDTSIVKSARAILLFYPLKHSPNNIDEASVEFEEEITKMAAKNKWTKIKVTLTVSQTLANELDDIIIRMIPRLIISFFILTSFSVLSLMMTDWVTSKPVLGTLGVVSALLAVISTIGLLSYCGVPFIHLNIAMPFLTLGVGVDDMFIMIASWRTTSPRTSVPDRMAETFSEAALSITITSITDVLAFGIGAISTFPSVQIFCCYCGVAILFDYIYQITFFGGCMALIGRRERQNKHCLTYVKVLPKRESTSRCYRLFCAGGISYSTDCDDVIQDHSIMTFFNKYYGPFVTLTWVKVITVILYVAYVSVAIWGSFYASEGIQLSQLAREDSSDPNGLTYYELEESYFNEYGPVIQVIVTTPQNYSNMSTEHEIERVLAMYRTNRYFYDTEYSTQSWLRDYVEFLNKSGLTYPDEDTFVSHLRSYFLTNPLYEHYKPDIAITNNTITSSRFSVQSRYVKNVKSAQNFLHQSRKTAEDSSLPMIAYHPSFVFNDHVDVILPNTIQNIAIAASAMLVVSFLLIPQPICAFYVTLTVASIVVGVIGYMSLWSVGIDFVSMVTIVVCIGFSVDYSAHMTYAFVISNRDTRNGRTIYGLYLLGLPVVQSVASTIIAIAPLSTANTYVFRAVFKTVFLGIFFGGLHGILFLPVLLSLVGPNKSQSSKPKADEEGALGKRRLRMWMKDHRKEPPEKRCQIKITPRKVNFVNDNIDKFQFDGQIVLGENNNPGFSNVCCSRSDEYGYSSPIIPPKTRDCEEIGAKTVVVADRFGSRANSGNGCVIPYQKHDLAPNIVAIDKGYVLYISNTYIQK</sequence>
<evidence type="ECO:0000256" key="7">
    <source>
        <dbReference type="SAM" id="Phobius"/>
    </source>
</evidence>
<keyword evidence="9" id="KW-1185">Reference proteome</keyword>
<comment type="subcellular location">
    <subcellularLocation>
        <location evidence="1">Membrane</location>
        <topology evidence="1">Multi-pass membrane protein</topology>
    </subcellularLocation>
</comment>
<feature type="transmembrane region" description="Helical" evidence="7">
    <location>
        <begin position="818"/>
        <end position="845"/>
    </location>
</feature>
<feature type="transmembrane region" description="Helical" evidence="7">
    <location>
        <begin position="695"/>
        <end position="714"/>
    </location>
</feature>
<evidence type="ECO:0000256" key="5">
    <source>
        <dbReference type="ARBA" id="ARBA00023136"/>
    </source>
</evidence>
<protein>
    <submittedName>
        <fullName evidence="10">Patched domain-containing protein 3-like</fullName>
    </submittedName>
</protein>
<evidence type="ECO:0000259" key="8">
    <source>
        <dbReference type="PROSITE" id="PS50156"/>
    </source>
</evidence>
<keyword evidence="4 7" id="KW-1133">Transmembrane helix</keyword>
<feature type="transmembrane region" description="Helical" evidence="7">
    <location>
        <begin position="747"/>
        <end position="772"/>
    </location>
</feature>
<dbReference type="PANTHER" id="PTHR10796:SF92">
    <property type="entry name" value="PATCHED-RELATED, ISOFORM A"/>
    <property type="match status" value="1"/>
</dbReference>
<evidence type="ECO:0000256" key="3">
    <source>
        <dbReference type="ARBA" id="ARBA00022692"/>
    </source>
</evidence>
<dbReference type="Gene3D" id="1.20.1640.10">
    <property type="entry name" value="Multidrug efflux transporter AcrB transmembrane domain"/>
    <property type="match status" value="2"/>
</dbReference>
<proteinExistence type="inferred from homology"/>
<comment type="similarity">
    <text evidence="2">Belongs to the patched family.</text>
</comment>
<dbReference type="InterPro" id="IPR000731">
    <property type="entry name" value="SSD"/>
</dbReference>
<evidence type="ECO:0000256" key="6">
    <source>
        <dbReference type="ARBA" id="ARBA00023180"/>
    </source>
</evidence>
<gene>
    <name evidence="10" type="primary">LOC100375805</name>
</gene>
<dbReference type="Proteomes" id="UP000694865">
    <property type="component" value="Unplaced"/>
</dbReference>
<evidence type="ECO:0000256" key="2">
    <source>
        <dbReference type="ARBA" id="ARBA00005585"/>
    </source>
</evidence>
<feature type="transmembrane region" description="Helical" evidence="7">
    <location>
        <begin position="393"/>
        <end position="422"/>
    </location>
</feature>
<dbReference type="RefSeq" id="XP_002731947.1">
    <property type="nucleotide sequence ID" value="XM_002731901.1"/>
</dbReference>
<accession>A0ABM0GKK7</accession>
<evidence type="ECO:0000256" key="4">
    <source>
        <dbReference type="ARBA" id="ARBA00022989"/>
    </source>
</evidence>
<feature type="transmembrane region" description="Helical" evidence="7">
    <location>
        <begin position="295"/>
        <end position="314"/>
    </location>
</feature>
<keyword evidence="6" id="KW-0325">Glycoprotein</keyword>
<feature type="transmembrane region" description="Helical" evidence="7">
    <location>
        <begin position="367"/>
        <end position="387"/>
    </location>
</feature>
<organism evidence="9 10">
    <name type="scientific">Saccoglossus kowalevskii</name>
    <name type="common">Acorn worm</name>
    <dbReference type="NCBI Taxonomy" id="10224"/>
    <lineage>
        <taxon>Eukaryota</taxon>
        <taxon>Metazoa</taxon>
        <taxon>Hemichordata</taxon>
        <taxon>Enteropneusta</taxon>
        <taxon>Harrimaniidae</taxon>
        <taxon>Saccoglossus</taxon>
    </lineage>
</organism>
<dbReference type="PROSITE" id="PS50156">
    <property type="entry name" value="SSD"/>
    <property type="match status" value="1"/>
</dbReference>
<feature type="transmembrane region" description="Helical" evidence="7">
    <location>
        <begin position="784"/>
        <end position="806"/>
    </location>
</feature>
<dbReference type="InterPro" id="IPR003392">
    <property type="entry name" value="PTHD_SSD"/>
</dbReference>
<evidence type="ECO:0000313" key="9">
    <source>
        <dbReference type="Proteomes" id="UP000694865"/>
    </source>
</evidence>
<dbReference type="GeneID" id="100375805"/>
<dbReference type="SUPFAM" id="SSF82866">
    <property type="entry name" value="Multidrug efflux transporter AcrB transmembrane domain"/>
    <property type="match status" value="2"/>
</dbReference>
<feature type="transmembrane region" description="Helical" evidence="7">
    <location>
        <begin position="21"/>
        <end position="46"/>
    </location>
</feature>
<evidence type="ECO:0000256" key="1">
    <source>
        <dbReference type="ARBA" id="ARBA00004141"/>
    </source>
</evidence>
<dbReference type="Pfam" id="PF02460">
    <property type="entry name" value="Patched"/>
    <property type="match status" value="1"/>
</dbReference>
<feature type="domain" description="SSD" evidence="8">
    <location>
        <begin position="259"/>
        <end position="421"/>
    </location>
</feature>
<keyword evidence="5 7" id="KW-0472">Membrane</keyword>
<dbReference type="PANTHER" id="PTHR10796">
    <property type="entry name" value="PATCHED-RELATED"/>
    <property type="match status" value="1"/>
</dbReference>
<name>A0ABM0GKK7_SACKO</name>
<feature type="transmembrane region" description="Helical" evidence="7">
    <location>
        <begin position="326"/>
        <end position="347"/>
    </location>
</feature>